<organism evidence="1 2">
    <name type="scientific">Dreissena polymorpha</name>
    <name type="common">Zebra mussel</name>
    <name type="synonym">Mytilus polymorpha</name>
    <dbReference type="NCBI Taxonomy" id="45954"/>
    <lineage>
        <taxon>Eukaryota</taxon>
        <taxon>Metazoa</taxon>
        <taxon>Spiralia</taxon>
        <taxon>Lophotrochozoa</taxon>
        <taxon>Mollusca</taxon>
        <taxon>Bivalvia</taxon>
        <taxon>Autobranchia</taxon>
        <taxon>Heteroconchia</taxon>
        <taxon>Euheterodonta</taxon>
        <taxon>Imparidentia</taxon>
        <taxon>Neoheterodontei</taxon>
        <taxon>Myida</taxon>
        <taxon>Dreissenoidea</taxon>
        <taxon>Dreissenidae</taxon>
        <taxon>Dreissena</taxon>
    </lineage>
</organism>
<protein>
    <submittedName>
        <fullName evidence="1">Uncharacterized protein</fullName>
    </submittedName>
</protein>
<dbReference type="AlphaFoldDB" id="A0A9D4MG85"/>
<proteinExistence type="predicted"/>
<keyword evidence="2" id="KW-1185">Reference proteome</keyword>
<comment type="caution">
    <text evidence="1">The sequence shown here is derived from an EMBL/GenBank/DDBJ whole genome shotgun (WGS) entry which is preliminary data.</text>
</comment>
<evidence type="ECO:0000313" key="2">
    <source>
        <dbReference type="Proteomes" id="UP000828390"/>
    </source>
</evidence>
<accession>A0A9D4MG85</accession>
<name>A0A9D4MG85_DREPO</name>
<reference evidence="1" key="1">
    <citation type="journal article" date="2019" name="bioRxiv">
        <title>The Genome of the Zebra Mussel, Dreissena polymorpha: A Resource for Invasive Species Research.</title>
        <authorList>
            <person name="McCartney M.A."/>
            <person name="Auch B."/>
            <person name="Kono T."/>
            <person name="Mallez S."/>
            <person name="Zhang Y."/>
            <person name="Obille A."/>
            <person name="Becker A."/>
            <person name="Abrahante J.E."/>
            <person name="Garbe J."/>
            <person name="Badalamenti J.P."/>
            <person name="Herman A."/>
            <person name="Mangelson H."/>
            <person name="Liachko I."/>
            <person name="Sullivan S."/>
            <person name="Sone E.D."/>
            <person name="Koren S."/>
            <person name="Silverstein K.A.T."/>
            <person name="Beckman K.B."/>
            <person name="Gohl D.M."/>
        </authorList>
    </citation>
    <scope>NUCLEOTIDE SEQUENCE</scope>
    <source>
        <strain evidence="1">Duluth1</strain>
        <tissue evidence="1">Whole animal</tissue>
    </source>
</reference>
<dbReference type="Proteomes" id="UP000828390">
    <property type="component" value="Unassembled WGS sequence"/>
</dbReference>
<sequence>MPACRLEEEQQREWVSVITEMLNEGPRMVLRLSKIRRPLVAHPEPFQWYSSRRKES</sequence>
<reference evidence="1" key="2">
    <citation type="submission" date="2020-11" db="EMBL/GenBank/DDBJ databases">
        <authorList>
            <person name="McCartney M.A."/>
            <person name="Auch B."/>
            <person name="Kono T."/>
            <person name="Mallez S."/>
            <person name="Becker A."/>
            <person name="Gohl D.M."/>
            <person name="Silverstein K.A.T."/>
            <person name="Koren S."/>
            <person name="Bechman K.B."/>
            <person name="Herman A."/>
            <person name="Abrahante J.E."/>
            <person name="Garbe J."/>
        </authorList>
    </citation>
    <scope>NUCLEOTIDE SEQUENCE</scope>
    <source>
        <strain evidence="1">Duluth1</strain>
        <tissue evidence="1">Whole animal</tissue>
    </source>
</reference>
<evidence type="ECO:0000313" key="1">
    <source>
        <dbReference type="EMBL" id="KAH3875575.1"/>
    </source>
</evidence>
<gene>
    <name evidence="1" type="ORF">DPMN_038844</name>
</gene>
<dbReference type="EMBL" id="JAIWYP010000002">
    <property type="protein sequence ID" value="KAH3875575.1"/>
    <property type="molecule type" value="Genomic_DNA"/>
</dbReference>